<keyword evidence="1" id="KW-1185">Reference proteome</keyword>
<reference evidence="2" key="1">
    <citation type="submission" date="2024-02" db="UniProtKB">
        <authorList>
            <consortium name="WormBaseParasite"/>
        </authorList>
    </citation>
    <scope>IDENTIFICATION</scope>
</reference>
<protein>
    <submittedName>
        <fullName evidence="2">Uncharacterized protein</fullName>
    </submittedName>
</protein>
<dbReference type="Proteomes" id="UP000035681">
    <property type="component" value="Unplaced"/>
</dbReference>
<accession>A0AAF5CV59</accession>
<proteinExistence type="predicted"/>
<organism evidence="1 2">
    <name type="scientific">Strongyloides stercoralis</name>
    <name type="common">Threadworm</name>
    <dbReference type="NCBI Taxonomy" id="6248"/>
    <lineage>
        <taxon>Eukaryota</taxon>
        <taxon>Metazoa</taxon>
        <taxon>Ecdysozoa</taxon>
        <taxon>Nematoda</taxon>
        <taxon>Chromadorea</taxon>
        <taxon>Rhabditida</taxon>
        <taxon>Tylenchina</taxon>
        <taxon>Panagrolaimomorpha</taxon>
        <taxon>Strongyloidoidea</taxon>
        <taxon>Strongyloididae</taxon>
        <taxon>Strongyloides</taxon>
    </lineage>
</organism>
<dbReference type="WBParaSite" id="TCONS_00001767.p1">
    <property type="protein sequence ID" value="TCONS_00001767.p1"/>
    <property type="gene ID" value="XLOC_001663"/>
</dbReference>
<evidence type="ECO:0000313" key="1">
    <source>
        <dbReference type="Proteomes" id="UP000035681"/>
    </source>
</evidence>
<name>A0AAF5CV59_STRER</name>
<sequence>MLKKTDQGNQLSSCLQKNIFKLQNKKAFKNKNTKGKLRLNAYQTELMCWLLYQYLNKHADADGCNKNITNKLKYIMHSLISLMFLIGEVTMPIEEIIMKTEVFVDRFFCSLYDLFPQYKQSFKFHCLLHLPDQLKKLCVLTTTGVQILPKDIITAMYESKNHESKMMLSTSRSHRNKSMTMLKRIARKEEIEKHVPFEKKIFNKVTKIKQNWDYNLKMDLDLSKMFEVVSDDGVFGKIKELENEIIGASFFDDKIED</sequence>
<evidence type="ECO:0000313" key="2">
    <source>
        <dbReference type="WBParaSite" id="TCONS_00001767.p1"/>
    </source>
</evidence>
<dbReference type="AlphaFoldDB" id="A0AAF5CV59"/>